<dbReference type="RefSeq" id="WP_253451128.1">
    <property type="nucleotide sequence ID" value="NZ_JALJYF010000003.1"/>
</dbReference>
<accession>A0ABT1GBA6</accession>
<dbReference type="SFLD" id="SFLDG01129">
    <property type="entry name" value="C1.5:_HAD__Beta-PGM__Phosphata"/>
    <property type="match status" value="1"/>
</dbReference>
<keyword evidence="1" id="KW-0378">Hydrolase</keyword>
<evidence type="ECO:0000313" key="1">
    <source>
        <dbReference type="EMBL" id="MCP1728595.1"/>
    </source>
</evidence>
<dbReference type="InterPro" id="IPR050155">
    <property type="entry name" value="HAD-like_hydrolase_sf"/>
</dbReference>
<dbReference type="CDD" id="cd01427">
    <property type="entry name" value="HAD_like"/>
    <property type="match status" value="1"/>
</dbReference>
<dbReference type="Pfam" id="PF00702">
    <property type="entry name" value="Hydrolase"/>
    <property type="match status" value="1"/>
</dbReference>
<dbReference type="Gene3D" id="3.40.50.1000">
    <property type="entry name" value="HAD superfamily/HAD-like"/>
    <property type="match status" value="1"/>
</dbReference>
<protein>
    <submittedName>
        <fullName evidence="1">Hydrolase of the HAD superfamily</fullName>
    </submittedName>
</protein>
<gene>
    <name evidence="1" type="ORF">J2T60_002609</name>
</gene>
<dbReference type="InterPro" id="IPR006439">
    <property type="entry name" value="HAD-SF_hydro_IA"/>
</dbReference>
<dbReference type="GO" id="GO:0016787">
    <property type="term" value="F:hydrolase activity"/>
    <property type="evidence" value="ECO:0007669"/>
    <property type="project" value="UniProtKB-KW"/>
</dbReference>
<dbReference type="Proteomes" id="UP001523550">
    <property type="component" value="Unassembled WGS sequence"/>
</dbReference>
<dbReference type="PANTHER" id="PTHR43434:SF3">
    <property type="entry name" value="GMP_IMP NUCLEOTIDASE YRFG"/>
    <property type="match status" value="1"/>
</dbReference>
<comment type="caution">
    <text evidence="1">The sequence shown here is derived from an EMBL/GenBank/DDBJ whole genome shotgun (WGS) entry which is preliminary data.</text>
</comment>
<dbReference type="SFLD" id="SFLDS00003">
    <property type="entry name" value="Haloacid_Dehalogenase"/>
    <property type="match status" value="1"/>
</dbReference>
<reference evidence="1 2" key="1">
    <citation type="submission" date="2022-03" db="EMBL/GenBank/DDBJ databases">
        <title>Genomic Encyclopedia of Type Strains, Phase III (KMG-III): the genomes of soil and plant-associated and newly described type strains.</title>
        <authorList>
            <person name="Whitman W."/>
        </authorList>
    </citation>
    <scope>NUCLEOTIDE SEQUENCE [LARGE SCALE GENOMIC DNA]</scope>
    <source>
        <strain evidence="1 2">BSker1</strain>
    </source>
</reference>
<organism evidence="1 2">
    <name type="scientific">Natronospira proteinivora</name>
    <dbReference type="NCBI Taxonomy" id="1807133"/>
    <lineage>
        <taxon>Bacteria</taxon>
        <taxon>Pseudomonadati</taxon>
        <taxon>Pseudomonadota</taxon>
        <taxon>Gammaproteobacteria</taxon>
        <taxon>Natronospirales</taxon>
        <taxon>Natronospiraceae</taxon>
        <taxon>Natronospira</taxon>
    </lineage>
</organism>
<proteinExistence type="predicted"/>
<dbReference type="SUPFAM" id="SSF56784">
    <property type="entry name" value="HAD-like"/>
    <property type="match status" value="1"/>
</dbReference>
<dbReference type="NCBIfam" id="NF011564">
    <property type="entry name" value="PRK14988.1"/>
    <property type="match status" value="1"/>
</dbReference>
<dbReference type="InterPro" id="IPR023214">
    <property type="entry name" value="HAD_sf"/>
</dbReference>
<dbReference type="NCBIfam" id="TIGR01509">
    <property type="entry name" value="HAD-SF-IA-v3"/>
    <property type="match status" value="1"/>
</dbReference>
<dbReference type="EMBL" id="JALJYF010000003">
    <property type="protein sequence ID" value="MCP1728595.1"/>
    <property type="molecule type" value="Genomic_DNA"/>
</dbReference>
<dbReference type="InterPro" id="IPR036412">
    <property type="entry name" value="HAD-like_sf"/>
</dbReference>
<keyword evidence="2" id="KW-1185">Reference proteome</keyword>
<evidence type="ECO:0000313" key="2">
    <source>
        <dbReference type="Proteomes" id="UP001523550"/>
    </source>
</evidence>
<dbReference type="PANTHER" id="PTHR43434">
    <property type="entry name" value="PHOSPHOGLYCOLATE PHOSPHATASE"/>
    <property type="match status" value="1"/>
</dbReference>
<sequence length="226" mass="25259">MAKAKAPFWPDTETVLLDMDGTLLDLAFDNRFWLERVPAHYARAKGLSFDTALSDLRRQMQAVDGQLQWYCLDYWSQRLGFDLEAMKLEHRREIRMLPGIRDFLTELTTSGRQVAIATNAHPAVLALKLEETGLDQLVGRQYTAHDFGAAKESPRFWQALESEMGFDPATTLFADDSLAVLASARRHGIAHLCAVARPASNQPPRTISDFPAVEALPELGPVPPKL</sequence>
<name>A0ABT1GBA6_9GAMM</name>